<dbReference type="InterPro" id="IPR023395">
    <property type="entry name" value="MCP_dom_sf"/>
</dbReference>
<keyword evidence="8 9" id="KW-0472">Membrane</keyword>
<evidence type="ECO:0000256" key="8">
    <source>
        <dbReference type="ARBA" id="ARBA00023136"/>
    </source>
</evidence>
<dbReference type="InterPro" id="IPR002053">
    <property type="entry name" value="Glyco_hydro_25"/>
</dbReference>
<reference evidence="12 13" key="1">
    <citation type="journal article" date="2013" name="Curr. Biol.">
        <title>The Genome of the Foraminiferan Reticulomyxa filosa.</title>
        <authorList>
            <person name="Glockner G."/>
            <person name="Hulsmann N."/>
            <person name="Schleicher M."/>
            <person name="Noegel A.A."/>
            <person name="Eichinger L."/>
            <person name="Gallinger C."/>
            <person name="Pawlowski J."/>
            <person name="Sierra R."/>
            <person name="Euteneuer U."/>
            <person name="Pillet L."/>
            <person name="Moustafa A."/>
            <person name="Platzer M."/>
            <person name="Groth M."/>
            <person name="Szafranski K."/>
            <person name="Schliwa M."/>
        </authorList>
    </citation>
    <scope>NUCLEOTIDE SEQUENCE [LARGE SCALE GENOMIC DNA]</scope>
</reference>
<evidence type="ECO:0000256" key="10">
    <source>
        <dbReference type="RuleBase" id="RU000488"/>
    </source>
</evidence>
<dbReference type="PROSITE" id="PS50920">
    <property type="entry name" value="SOLCAR"/>
    <property type="match status" value="2"/>
</dbReference>
<dbReference type="EMBL" id="ASPP01005113">
    <property type="protein sequence ID" value="ETO31142.1"/>
    <property type="molecule type" value="Genomic_DNA"/>
</dbReference>
<evidence type="ECO:0000256" key="4">
    <source>
        <dbReference type="ARBA" id="ARBA00022448"/>
    </source>
</evidence>
<evidence type="ECO:0000256" key="6">
    <source>
        <dbReference type="ARBA" id="ARBA00022737"/>
    </source>
</evidence>
<dbReference type="GO" id="GO:0003796">
    <property type="term" value="F:lysozyme activity"/>
    <property type="evidence" value="ECO:0007669"/>
    <property type="project" value="InterPro"/>
</dbReference>
<keyword evidence="4 10" id="KW-0813">Transport</keyword>
<comment type="similarity">
    <text evidence="3">Belongs to the glycosyl hydrolase 25 family.</text>
</comment>
<evidence type="ECO:0000256" key="9">
    <source>
        <dbReference type="PROSITE-ProRule" id="PRU00282"/>
    </source>
</evidence>
<dbReference type="GO" id="GO:0016020">
    <property type="term" value="C:membrane"/>
    <property type="evidence" value="ECO:0007669"/>
    <property type="project" value="UniProtKB-SubCell"/>
</dbReference>
<dbReference type="InterPro" id="IPR018108">
    <property type="entry name" value="MCP_transmembrane"/>
</dbReference>
<keyword evidence="13" id="KW-1185">Reference proteome</keyword>
<dbReference type="GO" id="GO:0009253">
    <property type="term" value="P:peptidoglycan catabolic process"/>
    <property type="evidence" value="ECO:0007669"/>
    <property type="project" value="InterPro"/>
</dbReference>
<dbReference type="SUPFAM" id="SSF103506">
    <property type="entry name" value="Mitochondrial carrier"/>
    <property type="match status" value="1"/>
</dbReference>
<comment type="caution">
    <text evidence="12">The sequence shown here is derived from an EMBL/GenBank/DDBJ whole genome shotgun (WGS) entry which is preliminary data.</text>
</comment>
<feature type="repeat" description="Solcar" evidence="9">
    <location>
        <begin position="77"/>
        <end position="164"/>
    </location>
</feature>
<dbReference type="InterPro" id="IPR017853">
    <property type="entry name" value="GH"/>
</dbReference>
<evidence type="ECO:0000313" key="12">
    <source>
        <dbReference type="EMBL" id="ETO31142.1"/>
    </source>
</evidence>
<dbReference type="SUPFAM" id="SSF51445">
    <property type="entry name" value="(Trans)glycosidases"/>
    <property type="match status" value="1"/>
</dbReference>
<accession>X6P0S9</accession>
<dbReference type="Proteomes" id="UP000023152">
    <property type="component" value="Unassembled WGS sequence"/>
</dbReference>
<dbReference type="GO" id="GO:0016998">
    <property type="term" value="P:cell wall macromolecule catabolic process"/>
    <property type="evidence" value="ECO:0007669"/>
    <property type="project" value="InterPro"/>
</dbReference>
<comment type="subcellular location">
    <subcellularLocation>
        <location evidence="1">Membrane</location>
        <topology evidence="1">Multi-pass membrane protein</topology>
    </subcellularLocation>
</comment>
<evidence type="ECO:0000313" key="13">
    <source>
        <dbReference type="Proteomes" id="UP000023152"/>
    </source>
</evidence>
<keyword evidence="6" id="KW-0677">Repeat</keyword>
<name>X6P0S9_RETFI</name>
<feature type="transmembrane region" description="Helical" evidence="11">
    <location>
        <begin position="171"/>
        <end position="188"/>
    </location>
</feature>
<organism evidence="12 13">
    <name type="scientific">Reticulomyxa filosa</name>
    <dbReference type="NCBI Taxonomy" id="46433"/>
    <lineage>
        <taxon>Eukaryota</taxon>
        <taxon>Sar</taxon>
        <taxon>Rhizaria</taxon>
        <taxon>Retaria</taxon>
        <taxon>Foraminifera</taxon>
        <taxon>Monothalamids</taxon>
        <taxon>Reticulomyxidae</taxon>
        <taxon>Reticulomyxa</taxon>
    </lineage>
</organism>
<dbReference type="Pfam" id="PF00153">
    <property type="entry name" value="Mito_carr"/>
    <property type="match status" value="2"/>
</dbReference>
<evidence type="ECO:0008006" key="14">
    <source>
        <dbReference type="Google" id="ProtNLM"/>
    </source>
</evidence>
<dbReference type="OrthoDB" id="448427at2759"/>
<evidence type="ECO:0000256" key="2">
    <source>
        <dbReference type="ARBA" id="ARBA00006375"/>
    </source>
</evidence>
<dbReference type="Gene3D" id="3.20.20.80">
    <property type="entry name" value="Glycosidases"/>
    <property type="match status" value="1"/>
</dbReference>
<keyword evidence="7 11" id="KW-1133">Transmembrane helix</keyword>
<evidence type="ECO:0000256" key="5">
    <source>
        <dbReference type="ARBA" id="ARBA00022692"/>
    </source>
</evidence>
<evidence type="ECO:0000256" key="1">
    <source>
        <dbReference type="ARBA" id="ARBA00004141"/>
    </source>
</evidence>
<dbReference type="AlphaFoldDB" id="X6P0S9"/>
<comment type="similarity">
    <text evidence="2 10">Belongs to the mitochondrial carrier (TC 2.A.29) family.</text>
</comment>
<evidence type="ECO:0000256" key="3">
    <source>
        <dbReference type="ARBA" id="ARBA00010646"/>
    </source>
</evidence>
<proteinExistence type="inferred from homology"/>
<dbReference type="PROSITE" id="PS51904">
    <property type="entry name" value="GLYCOSYL_HYDROL_F25_2"/>
    <property type="match status" value="1"/>
</dbReference>
<protein>
    <recommendedName>
        <fullName evidence="14">Solute carrier family 25 member 40</fullName>
    </recommendedName>
</protein>
<evidence type="ECO:0000256" key="11">
    <source>
        <dbReference type="SAM" id="Phobius"/>
    </source>
</evidence>
<sequence>MNPTDVLKTQMQASQTLHRLRMSVVISNIYKKEGIVGFWAGVRPNVARAFLINAAEIGTYDHIKKELLHTYKVVNQDGLLLTVYSSFGAAIISACVSTPVDVVKTRLMNQSGRVHEYRGMFHGLVSIPRKEGVMALYKGFIPIIVRKVAWCTLYFVTYERKGEKKYCETCLWVEAFLFPPFWPLFLFLSFERKMRNKLFNLSYLPKHGFVTIILFPFTFNLDFLQFFFGKAVFGSLLSVTTAVLGIDVAGDVSDWSCLAENIEFMITRAWHSYGAFDDTSIHNLDDAQAAGVKYTDVYLFPCASESPVEQVNWMMGNLSESLSKWKKVPQNLNSTVEYGMVWLDIEYNPSTGCSWADYSSSSNCDYVQKVQSFFFYVFSDSYTLPLTKQTNKQKMAEQVVKNGKSVGIYSSQYEWQTVMGQVHACTALSSYQLWYAHYDVKSKQPMCTQKKKK</sequence>
<dbReference type="Gene3D" id="1.50.40.10">
    <property type="entry name" value="Mitochondrial carrier domain"/>
    <property type="match status" value="1"/>
</dbReference>
<evidence type="ECO:0000256" key="7">
    <source>
        <dbReference type="ARBA" id="ARBA00022989"/>
    </source>
</evidence>
<dbReference type="PANTHER" id="PTHR45618">
    <property type="entry name" value="MITOCHONDRIAL DICARBOXYLATE CARRIER-RELATED"/>
    <property type="match status" value="1"/>
</dbReference>
<gene>
    <name evidence="12" type="ORF">RFI_05983</name>
</gene>
<feature type="repeat" description="Solcar" evidence="9">
    <location>
        <begin position="1"/>
        <end position="66"/>
    </location>
</feature>
<dbReference type="InterPro" id="IPR050391">
    <property type="entry name" value="Mito_Metabolite_Transporter"/>
</dbReference>
<keyword evidence="5 9" id="KW-0812">Transmembrane</keyword>